<proteinExistence type="predicted"/>
<dbReference type="AlphaFoldDB" id="A0A291GHD4"/>
<gene>
    <name evidence="1" type="ORF">CEW89_19185</name>
</gene>
<name>A0A291GHD4_9RHOB</name>
<organism evidence="1 2">
    <name type="scientific">Celeribacter ethanolicus</name>
    <dbReference type="NCBI Taxonomy" id="1758178"/>
    <lineage>
        <taxon>Bacteria</taxon>
        <taxon>Pseudomonadati</taxon>
        <taxon>Pseudomonadota</taxon>
        <taxon>Alphaproteobacteria</taxon>
        <taxon>Rhodobacterales</taxon>
        <taxon>Roseobacteraceae</taxon>
        <taxon>Celeribacter</taxon>
    </lineage>
</organism>
<protein>
    <submittedName>
        <fullName evidence="1">Uncharacterized protein</fullName>
    </submittedName>
</protein>
<evidence type="ECO:0000313" key="2">
    <source>
        <dbReference type="Proteomes" id="UP000217935"/>
    </source>
</evidence>
<dbReference type="RefSeq" id="WP_096806990.1">
    <property type="nucleotide sequence ID" value="NZ_CP022196.1"/>
</dbReference>
<sequence length="118" mass="13378">MARHDWHILKDEGALILARRLPARFDVAATAVIEGGAVLRKSRIASQVRQDMWRSLQNLRGFAPVVRVAERGEDLEITAGGMVAGRFPKFETEACIRALLDSQDHRARWVRFAREGER</sequence>
<dbReference type="Proteomes" id="UP000217935">
    <property type="component" value="Chromosome"/>
</dbReference>
<dbReference type="STRING" id="1758178.GCA_001550095_00963"/>
<reference evidence="1 2" key="1">
    <citation type="submission" date="2017-06" db="EMBL/GenBank/DDBJ databases">
        <title>Celeribacter sp. TSPH2 complete genome sequence.</title>
        <authorList>
            <person name="Woo J.-H."/>
            <person name="Kim H.-S."/>
        </authorList>
    </citation>
    <scope>NUCLEOTIDE SEQUENCE [LARGE SCALE GENOMIC DNA]</scope>
    <source>
        <strain evidence="1 2">TSPH2</strain>
    </source>
</reference>
<dbReference type="OrthoDB" id="7658483at2"/>
<dbReference type="KEGG" id="ceh:CEW89_19185"/>
<accession>A0A291GHD4</accession>
<dbReference type="EMBL" id="CP022196">
    <property type="protein sequence ID" value="ATG49510.1"/>
    <property type="molecule type" value="Genomic_DNA"/>
</dbReference>
<evidence type="ECO:0000313" key="1">
    <source>
        <dbReference type="EMBL" id="ATG49510.1"/>
    </source>
</evidence>
<keyword evidence="2" id="KW-1185">Reference proteome</keyword>